<dbReference type="GO" id="GO:0006357">
    <property type="term" value="P:regulation of transcription by RNA polymerase II"/>
    <property type="evidence" value="ECO:0007669"/>
    <property type="project" value="EnsemblFungi"/>
</dbReference>
<proteinExistence type="predicted"/>
<reference evidence="4" key="1">
    <citation type="submission" date="2016-02" db="EMBL/GenBank/DDBJ databases">
        <title>Comparative genomics of biotechnologically important yeasts.</title>
        <authorList>
            <consortium name="DOE Joint Genome Institute"/>
            <person name="Riley R."/>
            <person name="Haridas S."/>
            <person name="Wolfe K.H."/>
            <person name="Lopes M.R."/>
            <person name="Hittinger C.T."/>
            <person name="Goker M."/>
            <person name="Salamov A."/>
            <person name="Wisecaver J."/>
            <person name="Long T.M."/>
            <person name="Aerts A.L."/>
            <person name="Barry K."/>
            <person name="Choi C."/>
            <person name="Clum A."/>
            <person name="Coughlan A.Y."/>
            <person name="Deshpande S."/>
            <person name="Douglass A.P."/>
            <person name="Hanson S.J."/>
            <person name="Klenk H.-P."/>
            <person name="Labutti K."/>
            <person name="Lapidus A."/>
            <person name="Lindquist E."/>
            <person name="Lipzen A."/>
            <person name="Meier-Kolthoff J.P."/>
            <person name="Ohm R.A."/>
            <person name="Otillar R.P."/>
            <person name="Pangilinan J."/>
            <person name="Peng Y."/>
            <person name="Rokas A."/>
            <person name="Rosa C.A."/>
            <person name="Scheuner C."/>
            <person name="Sibirny A.A."/>
            <person name="Slot J.C."/>
            <person name="Stielow J.B."/>
            <person name="Sun H."/>
            <person name="Kurtzman C.P."/>
            <person name="Blackwell M."/>
            <person name="Jeffries T.W."/>
            <person name="Grigoriev I.V."/>
        </authorList>
    </citation>
    <scope>NUCLEOTIDE SEQUENCE [LARGE SCALE GENOMIC DNA]</scope>
    <source>
        <strain evidence="4">NRRL Y-17796</strain>
    </source>
</reference>
<dbReference type="InterPro" id="IPR018767">
    <property type="entry name" value="Brl1/Brr6_dom"/>
</dbReference>
<accession>A0A1E4TJY5</accession>
<feature type="transmembrane region" description="Helical" evidence="1">
    <location>
        <begin position="115"/>
        <end position="136"/>
    </location>
</feature>
<protein>
    <recommendedName>
        <fullName evidence="2">Brl1/Brr6 domain-containing protein</fullName>
    </recommendedName>
</protein>
<name>A0A1E4TJY5_9ASCO</name>
<feature type="domain" description="Brl1/Brr6" evidence="2">
    <location>
        <begin position="4"/>
        <end position="137"/>
    </location>
</feature>
<feature type="non-terminal residue" evidence="3">
    <location>
        <position position="1"/>
    </location>
</feature>
<dbReference type="SMART" id="SM01042">
    <property type="entry name" value="Brr6_like_C_C"/>
    <property type="match status" value="1"/>
</dbReference>
<feature type="non-terminal residue" evidence="3">
    <location>
        <position position="137"/>
    </location>
</feature>
<dbReference type="GO" id="GO:0003682">
    <property type="term" value="F:chromatin binding"/>
    <property type="evidence" value="ECO:0007669"/>
    <property type="project" value="EnsemblFungi"/>
</dbReference>
<gene>
    <name evidence="3" type="ORF">CANCADRAFT_18618</name>
</gene>
<dbReference type="GO" id="GO:0031965">
    <property type="term" value="C:nuclear membrane"/>
    <property type="evidence" value="ECO:0007669"/>
    <property type="project" value="InterPro"/>
</dbReference>
<dbReference type="GO" id="GO:0006998">
    <property type="term" value="P:nuclear envelope organization"/>
    <property type="evidence" value="ECO:0007669"/>
    <property type="project" value="EnsemblFungi"/>
</dbReference>
<evidence type="ECO:0000313" key="3">
    <source>
        <dbReference type="EMBL" id="ODV92046.1"/>
    </source>
</evidence>
<keyword evidence="4" id="KW-1185">Reference proteome</keyword>
<keyword evidence="1" id="KW-0812">Transmembrane</keyword>
<dbReference type="Proteomes" id="UP000095023">
    <property type="component" value="Unassembled WGS sequence"/>
</dbReference>
<dbReference type="EMBL" id="KV453841">
    <property type="protein sequence ID" value="ODV92046.1"/>
    <property type="molecule type" value="Genomic_DNA"/>
</dbReference>
<sequence length="137" mass="15642">PFVFSAYLQLIFNLILSSLFVYLIATFVLTIKSDVDAKVDEYSAKILEEIAQCTNKYLVNRCAPGTRVEALEAQCEYWEKCMKRDPAVVGRARVGAETFAEIINSFIEPITYKTMFFFLIMVFGSLFVSNAAFGFWR</sequence>
<dbReference type="PANTHER" id="PTHR28136:SF1">
    <property type="entry name" value="NUCLEUS EXPORT PROTEIN BRL1"/>
    <property type="match status" value="1"/>
</dbReference>
<dbReference type="AlphaFoldDB" id="A0A1E4TJY5"/>
<keyword evidence="1" id="KW-0472">Membrane</keyword>
<feature type="transmembrane region" description="Helical" evidence="1">
    <location>
        <begin position="6"/>
        <end position="29"/>
    </location>
</feature>
<evidence type="ECO:0000256" key="1">
    <source>
        <dbReference type="SAM" id="Phobius"/>
    </source>
</evidence>
<dbReference type="GO" id="GO:0055088">
    <property type="term" value="P:lipid homeostasis"/>
    <property type="evidence" value="ECO:0007669"/>
    <property type="project" value="EnsemblFungi"/>
</dbReference>
<dbReference type="OrthoDB" id="5961at2759"/>
<evidence type="ECO:0000259" key="2">
    <source>
        <dbReference type="SMART" id="SM01042"/>
    </source>
</evidence>
<dbReference type="InterPro" id="IPR040202">
    <property type="entry name" value="Brl1/Brr6"/>
</dbReference>
<organism evidence="3 4">
    <name type="scientific">Tortispora caseinolytica NRRL Y-17796</name>
    <dbReference type="NCBI Taxonomy" id="767744"/>
    <lineage>
        <taxon>Eukaryota</taxon>
        <taxon>Fungi</taxon>
        <taxon>Dikarya</taxon>
        <taxon>Ascomycota</taxon>
        <taxon>Saccharomycotina</taxon>
        <taxon>Trigonopsidomycetes</taxon>
        <taxon>Trigonopsidales</taxon>
        <taxon>Trigonopsidaceae</taxon>
        <taxon>Tortispora</taxon>
    </lineage>
</organism>
<keyword evidence="1" id="KW-1133">Transmembrane helix</keyword>
<evidence type="ECO:0000313" key="4">
    <source>
        <dbReference type="Proteomes" id="UP000095023"/>
    </source>
</evidence>
<dbReference type="Pfam" id="PF10104">
    <property type="entry name" value="Brr6_like_C_C"/>
    <property type="match status" value="1"/>
</dbReference>
<dbReference type="PANTHER" id="PTHR28136">
    <property type="entry name" value="NUCLEUS EXPORT PROTEIN BRR6"/>
    <property type="match status" value="1"/>
</dbReference>